<dbReference type="SUPFAM" id="SSF56281">
    <property type="entry name" value="Metallo-hydrolase/oxidoreductase"/>
    <property type="match status" value="1"/>
</dbReference>
<dbReference type="Pfam" id="PF12706">
    <property type="entry name" value="Lactamase_B_2"/>
    <property type="match status" value="1"/>
</dbReference>
<evidence type="ECO:0000259" key="11">
    <source>
        <dbReference type="Pfam" id="PF12706"/>
    </source>
</evidence>
<dbReference type="Pfam" id="PF23023">
    <property type="entry name" value="Anti-Pycsar_Apyc1"/>
    <property type="match status" value="1"/>
</dbReference>
<dbReference type="HOGENOM" id="CLU_031317_2_0_3"/>
<dbReference type="PANTHER" id="PTHR46018:SF2">
    <property type="entry name" value="ZINC PHOSPHODIESTERASE ELAC PROTEIN 1"/>
    <property type="match status" value="1"/>
</dbReference>
<dbReference type="AlphaFoldDB" id="A9BBX2"/>
<reference evidence="12 13" key="1">
    <citation type="journal article" date="2007" name="PLoS Genet.">
        <title>Patterns and implications of gene gain and loss in the evolution of Prochlorococcus.</title>
        <authorList>
            <person name="Kettler G.C."/>
            <person name="Martiny A.C."/>
            <person name="Huang K."/>
            <person name="Zucker J."/>
            <person name="Coleman M.L."/>
            <person name="Rodrigue S."/>
            <person name="Chen F."/>
            <person name="Lapidus A."/>
            <person name="Ferriera S."/>
            <person name="Johnson J."/>
            <person name="Steglich C."/>
            <person name="Church G.M."/>
            <person name="Richardson P."/>
            <person name="Chisholm S.W."/>
        </authorList>
    </citation>
    <scope>NUCLEOTIDE SEQUENCE [LARGE SCALE GENOMIC DNA]</scope>
    <source>
        <strain evidence="13">MIT 9211</strain>
    </source>
</reference>
<dbReference type="HAMAP" id="MF_01818">
    <property type="entry name" value="RNase_Z_BN"/>
    <property type="match status" value="1"/>
</dbReference>
<organism evidence="12 13">
    <name type="scientific">Prochlorococcus marinus (strain MIT 9211)</name>
    <dbReference type="NCBI Taxonomy" id="93059"/>
    <lineage>
        <taxon>Bacteria</taxon>
        <taxon>Bacillati</taxon>
        <taxon>Cyanobacteriota</taxon>
        <taxon>Cyanophyceae</taxon>
        <taxon>Synechococcales</taxon>
        <taxon>Prochlorococcaceae</taxon>
        <taxon>Prochlorococcus</taxon>
    </lineage>
</organism>
<dbReference type="Proteomes" id="UP000000788">
    <property type="component" value="Chromosome"/>
</dbReference>
<feature type="binding site" evidence="10">
    <location>
        <position position="280"/>
    </location>
    <ligand>
        <name>Zn(2+)</name>
        <dbReference type="ChEBI" id="CHEBI:29105"/>
        <label>2</label>
        <note>catalytic</note>
    </ligand>
</feature>
<keyword evidence="7 10" id="KW-0378">Hydrolase</keyword>
<evidence type="ECO:0000256" key="8">
    <source>
        <dbReference type="ARBA" id="ARBA00022833"/>
    </source>
</evidence>
<dbReference type="InterPro" id="IPR013471">
    <property type="entry name" value="RNase_Z/BN"/>
</dbReference>
<evidence type="ECO:0000256" key="9">
    <source>
        <dbReference type="ARBA" id="ARBA00057812"/>
    </source>
</evidence>
<feature type="binding site" evidence="10">
    <location>
        <position position="69"/>
    </location>
    <ligand>
        <name>Zn(2+)</name>
        <dbReference type="ChEBI" id="CHEBI:29105"/>
        <label>1</label>
        <note>catalytic</note>
    </ligand>
</feature>
<keyword evidence="4 10" id="KW-0540">Nuclease</keyword>
<feature type="binding site" evidence="10">
    <location>
        <position position="71"/>
    </location>
    <ligand>
        <name>Zn(2+)</name>
        <dbReference type="ChEBI" id="CHEBI:29105"/>
        <label>1</label>
        <note>catalytic</note>
    </ligand>
</feature>
<dbReference type="EMBL" id="CP000878">
    <property type="protein sequence ID" value="ABX09334.1"/>
    <property type="molecule type" value="Genomic_DNA"/>
</dbReference>
<comment type="subunit">
    <text evidence="1 10">Homodimer.</text>
</comment>
<comment type="similarity">
    <text evidence="10">Belongs to the RNase Z family.</text>
</comment>
<proteinExistence type="inferred from homology"/>
<feature type="binding site" evidence="10">
    <location>
        <position position="151"/>
    </location>
    <ligand>
        <name>Zn(2+)</name>
        <dbReference type="ChEBI" id="CHEBI:29105"/>
        <label>1</label>
        <note>catalytic</note>
    </ligand>
</feature>
<dbReference type="GO" id="GO:0008270">
    <property type="term" value="F:zinc ion binding"/>
    <property type="evidence" value="ECO:0007669"/>
    <property type="project" value="UniProtKB-UniRule"/>
</dbReference>
<evidence type="ECO:0000256" key="6">
    <source>
        <dbReference type="ARBA" id="ARBA00022759"/>
    </source>
</evidence>
<keyword evidence="6 10" id="KW-0255">Endonuclease</keyword>
<dbReference type="PANTHER" id="PTHR46018">
    <property type="entry name" value="ZINC PHOSPHODIESTERASE ELAC PROTEIN 1"/>
    <property type="match status" value="1"/>
</dbReference>
<keyword evidence="13" id="KW-1185">Reference proteome</keyword>
<evidence type="ECO:0000256" key="5">
    <source>
        <dbReference type="ARBA" id="ARBA00022723"/>
    </source>
</evidence>
<evidence type="ECO:0000256" key="2">
    <source>
        <dbReference type="ARBA" id="ARBA00012477"/>
    </source>
</evidence>
<feature type="binding site" evidence="10">
    <location>
        <position position="222"/>
    </location>
    <ligand>
        <name>Zn(2+)</name>
        <dbReference type="ChEBI" id="CHEBI:29105"/>
        <label>2</label>
        <note>catalytic</note>
    </ligand>
</feature>
<dbReference type="EC" id="3.1.26.11" evidence="2 10"/>
<dbReference type="GO" id="GO:0042802">
    <property type="term" value="F:identical protein binding"/>
    <property type="evidence" value="ECO:0007669"/>
    <property type="project" value="UniProtKB-ARBA"/>
</dbReference>
<accession>A9BBX2</accession>
<dbReference type="NCBIfam" id="NF000801">
    <property type="entry name" value="PRK00055.1-3"/>
    <property type="match status" value="1"/>
</dbReference>
<evidence type="ECO:0000256" key="4">
    <source>
        <dbReference type="ARBA" id="ARBA00022722"/>
    </source>
</evidence>
<dbReference type="InterPro" id="IPR001279">
    <property type="entry name" value="Metallo-B-lactamas"/>
</dbReference>
<keyword evidence="8 10" id="KW-0862">Zinc</keyword>
<dbReference type="FunFam" id="3.60.15.10:FF:000002">
    <property type="entry name" value="Ribonuclease Z"/>
    <property type="match status" value="1"/>
</dbReference>
<keyword evidence="5 10" id="KW-0479">Metal-binding</keyword>
<evidence type="ECO:0000313" key="13">
    <source>
        <dbReference type="Proteomes" id="UP000000788"/>
    </source>
</evidence>
<evidence type="ECO:0000256" key="1">
    <source>
        <dbReference type="ARBA" id="ARBA00011738"/>
    </source>
</evidence>
<dbReference type="GO" id="GO:0042781">
    <property type="term" value="F:3'-tRNA processing endoribonuclease activity"/>
    <property type="evidence" value="ECO:0007669"/>
    <property type="project" value="UniProtKB-UniRule"/>
</dbReference>
<comment type="function">
    <text evidence="9 10">Zinc phosphodiesterase, which displays some tRNA 3'-processing endonuclease activity. Probably involved in tRNA maturation, by removing a 3'-trailer from precursor tRNA.</text>
</comment>
<protein>
    <recommendedName>
        <fullName evidence="2 10">Ribonuclease Z</fullName>
        <shortName evidence="10">RNase Z</shortName>
        <ecNumber evidence="2 10">3.1.26.11</ecNumber>
    </recommendedName>
    <alternativeName>
        <fullName evidence="10">tRNA 3 endonuclease</fullName>
    </alternativeName>
    <alternativeName>
        <fullName evidence="10">tRNase Z</fullName>
    </alternativeName>
</protein>
<sequence>MIDHLRKLQITFLGTSSGVPTRSRNVSALALRLPQRSELWLFDCGEGTQHQFLRSDLRTSQLRRIFITHMHGDHIYGLPGLLASLGLAGNSSGIDLYGPNPLSNYLNGVLKSSSSRISYPFQIHSVEKVAEDNQIVFEDKDFIVRCKPLIHRIPAFAYRVDQKPRPGRFNLEKAKAFNIPPGPVFAKLKLGQQVRLEDGRIINGKDFCGPQKAGKSIVYCTDTIFSKAAIQLAKGADLLIHESTFADKDTDMAFQRKHSTSRMAAQTAKEAGVGKLVLTHLSPRYAPGNAFSPNDLLKEAKEIFPNTLLAKDFMQIDIEKPETVRDT</sequence>
<evidence type="ECO:0000256" key="7">
    <source>
        <dbReference type="ARBA" id="ARBA00022801"/>
    </source>
</evidence>
<name>A9BBX2_PROM4</name>
<dbReference type="STRING" id="93059.P9211_14031"/>
<feature type="active site" description="Proton acceptor" evidence="10">
    <location>
        <position position="73"/>
    </location>
</feature>
<gene>
    <name evidence="12" type="primary">elaC</name>
    <name evidence="10" type="synonym">rnz</name>
    <name evidence="12" type="ordered locus">P9211_14031</name>
</gene>
<dbReference type="NCBIfam" id="TIGR02651">
    <property type="entry name" value="RNase_Z"/>
    <property type="match status" value="1"/>
</dbReference>
<dbReference type="Gene3D" id="3.60.15.10">
    <property type="entry name" value="Ribonuclease Z/Hydroxyacylglutathione hydrolase-like"/>
    <property type="match status" value="1"/>
</dbReference>
<evidence type="ECO:0000313" key="12">
    <source>
        <dbReference type="EMBL" id="ABX09334.1"/>
    </source>
</evidence>
<feature type="domain" description="Metallo-beta-lactamase" evidence="11">
    <location>
        <begin position="212"/>
        <end position="280"/>
    </location>
</feature>
<comment type="cofactor">
    <cofactor evidence="10">
        <name>Zn(2+)</name>
        <dbReference type="ChEBI" id="CHEBI:29105"/>
    </cofactor>
    <text evidence="10">Binds 2 Zn(2+) ions.</text>
</comment>
<comment type="catalytic activity">
    <reaction evidence="10">
        <text>Endonucleolytic cleavage of RNA, removing extra 3' nucleotides from tRNA precursor, generating 3' termini of tRNAs. A 3'-hydroxy group is left at the tRNA terminus and a 5'-phosphoryl group is left at the trailer molecule.</text>
        <dbReference type="EC" id="3.1.26.11"/>
    </reaction>
</comment>
<dbReference type="eggNOG" id="COG1234">
    <property type="taxonomic scope" value="Bacteria"/>
</dbReference>
<keyword evidence="3 10" id="KW-0819">tRNA processing</keyword>
<feature type="binding site" evidence="10">
    <location>
        <position position="73"/>
    </location>
    <ligand>
        <name>Zn(2+)</name>
        <dbReference type="ChEBI" id="CHEBI:29105"/>
        <label>2</label>
        <note>catalytic</note>
    </ligand>
</feature>
<evidence type="ECO:0000256" key="10">
    <source>
        <dbReference type="HAMAP-Rule" id="MF_01818"/>
    </source>
</evidence>
<evidence type="ECO:0000256" key="3">
    <source>
        <dbReference type="ARBA" id="ARBA00022694"/>
    </source>
</evidence>
<feature type="binding site" evidence="10">
    <location>
        <position position="74"/>
    </location>
    <ligand>
        <name>Zn(2+)</name>
        <dbReference type="ChEBI" id="CHEBI:29105"/>
        <label>2</label>
        <note>catalytic</note>
    </ligand>
</feature>
<dbReference type="InterPro" id="IPR036866">
    <property type="entry name" value="RibonucZ/Hydroxyglut_hydro"/>
</dbReference>
<dbReference type="KEGG" id="pmj:P9211_14031"/>
<dbReference type="CDD" id="cd07717">
    <property type="entry name" value="RNaseZ_ZiPD-like_MBL-fold"/>
    <property type="match status" value="1"/>
</dbReference>
<feature type="binding site" evidence="10">
    <location>
        <position position="222"/>
    </location>
    <ligand>
        <name>Zn(2+)</name>
        <dbReference type="ChEBI" id="CHEBI:29105"/>
        <label>1</label>
        <note>catalytic</note>
    </ligand>
</feature>